<sequence length="391" mass="45903">MEDSFLSGDRELEDSLLVSEFDPNALSFITDNSFKQFKESKVSRIEHLLFEIEDYLSKLGTEHDYYIKELKTQKSILNLKKRANEVTEDYLQEAEQKHSKLVEEIQSLNKQGTSRFNFSFDKDTIQSEGCSEEELSKLVFEVVRMCIYQKPSQEIQNLVYAKLSESPLSNCLVSLEKFIKDQVNHILSIETSELNQQIQSLKKEHYALKQESKNSVKSALALQELHYTMKLRKTQELCPIKSQIEETNQQYKNQIKELETQFQNLHNTIKELTQEKQSILNEQQQLINQIETNWKNYVKDLKNKFKKQYQEILTKTNTQIKHFQEILKNKFPKDQLEKVSLMSTVRIEITKLAQQIEETQNSADAESFLKEVVNKLHYIALHLLNPSHKPS</sequence>
<proteinExistence type="predicted"/>
<feature type="coiled-coil region" evidence="1">
    <location>
        <begin position="184"/>
        <end position="211"/>
    </location>
</feature>
<evidence type="ECO:0000313" key="2">
    <source>
        <dbReference type="EMBL" id="CAE0318085.1"/>
    </source>
</evidence>
<feature type="coiled-coil region" evidence="1">
    <location>
        <begin position="77"/>
        <end position="111"/>
    </location>
</feature>
<dbReference type="AlphaFoldDB" id="A0A7S3MRG5"/>
<gene>
    <name evidence="2" type="ORF">FSAL1345_LOCUS1354</name>
</gene>
<reference evidence="2" key="1">
    <citation type="submission" date="2021-01" db="EMBL/GenBank/DDBJ databases">
        <authorList>
            <person name="Corre E."/>
            <person name="Pelletier E."/>
            <person name="Niang G."/>
            <person name="Scheremetjew M."/>
            <person name="Finn R."/>
            <person name="Kale V."/>
            <person name="Holt S."/>
            <person name="Cochrane G."/>
            <person name="Meng A."/>
            <person name="Brown T."/>
            <person name="Cohen L."/>
        </authorList>
    </citation>
    <scope>NUCLEOTIDE SEQUENCE</scope>
</reference>
<feature type="coiled-coil region" evidence="1">
    <location>
        <begin position="241"/>
        <end position="289"/>
    </location>
</feature>
<keyword evidence="1" id="KW-0175">Coiled coil</keyword>
<evidence type="ECO:0000256" key="1">
    <source>
        <dbReference type="SAM" id="Coils"/>
    </source>
</evidence>
<organism evidence="2">
    <name type="scientific">Fabrea salina</name>
    <dbReference type="NCBI Taxonomy" id="342563"/>
    <lineage>
        <taxon>Eukaryota</taxon>
        <taxon>Sar</taxon>
        <taxon>Alveolata</taxon>
        <taxon>Ciliophora</taxon>
        <taxon>Postciliodesmatophora</taxon>
        <taxon>Heterotrichea</taxon>
        <taxon>Heterotrichida</taxon>
        <taxon>Fabreidae</taxon>
        <taxon>Fabrea</taxon>
    </lineage>
</organism>
<dbReference type="EMBL" id="HBIF01001587">
    <property type="protein sequence ID" value="CAE0318085.1"/>
    <property type="molecule type" value="Transcribed_RNA"/>
</dbReference>
<accession>A0A7S3MRG5</accession>
<protein>
    <submittedName>
        <fullName evidence="2">Uncharacterized protein</fullName>
    </submittedName>
</protein>
<name>A0A7S3MRG5_9CILI</name>